<dbReference type="Proteomes" id="UP000280296">
    <property type="component" value="Unassembled WGS sequence"/>
</dbReference>
<keyword evidence="6 7" id="KW-0472">Membrane</keyword>
<evidence type="ECO:0000256" key="6">
    <source>
        <dbReference type="ARBA" id="ARBA00023136"/>
    </source>
</evidence>
<accession>A0A432MDU1</accession>
<dbReference type="InterPro" id="IPR049278">
    <property type="entry name" value="MS_channel_C"/>
</dbReference>
<evidence type="ECO:0000259" key="9">
    <source>
        <dbReference type="Pfam" id="PF21082"/>
    </source>
</evidence>
<feature type="domain" description="Mechanosensitive ion channel MscS" evidence="8">
    <location>
        <begin position="197"/>
        <end position="263"/>
    </location>
</feature>
<dbReference type="GO" id="GO:0005886">
    <property type="term" value="C:plasma membrane"/>
    <property type="evidence" value="ECO:0007669"/>
    <property type="project" value="UniProtKB-SubCell"/>
</dbReference>
<dbReference type="Gene3D" id="2.30.30.60">
    <property type="match status" value="1"/>
</dbReference>
<dbReference type="InterPro" id="IPR049142">
    <property type="entry name" value="MS_channel_1st"/>
</dbReference>
<dbReference type="GO" id="GO:0008381">
    <property type="term" value="F:mechanosensitive monoatomic ion channel activity"/>
    <property type="evidence" value="ECO:0007669"/>
    <property type="project" value="UniProtKB-ARBA"/>
</dbReference>
<protein>
    <submittedName>
        <fullName evidence="11">Mechanosensitive ion channel family protein</fullName>
    </submittedName>
</protein>
<organism evidence="11 12">
    <name type="scientific">Tautonia sociabilis</name>
    <dbReference type="NCBI Taxonomy" id="2080755"/>
    <lineage>
        <taxon>Bacteria</taxon>
        <taxon>Pseudomonadati</taxon>
        <taxon>Planctomycetota</taxon>
        <taxon>Planctomycetia</taxon>
        <taxon>Isosphaerales</taxon>
        <taxon>Isosphaeraceae</taxon>
        <taxon>Tautonia</taxon>
    </lineage>
</organism>
<comment type="similarity">
    <text evidence="2">Belongs to the MscS (TC 1.A.23) family.</text>
</comment>
<evidence type="ECO:0000313" key="12">
    <source>
        <dbReference type="Proteomes" id="UP000280296"/>
    </source>
</evidence>
<evidence type="ECO:0000256" key="7">
    <source>
        <dbReference type="SAM" id="Phobius"/>
    </source>
</evidence>
<feature type="domain" description="Mechanosensitive ion channel transmembrane helices 2/3" evidence="10">
    <location>
        <begin position="159"/>
        <end position="195"/>
    </location>
</feature>
<dbReference type="EMBL" id="RYZH01000064">
    <property type="protein sequence ID" value="RUL83108.1"/>
    <property type="molecule type" value="Genomic_DNA"/>
</dbReference>
<dbReference type="SUPFAM" id="SSF82861">
    <property type="entry name" value="Mechanosensitive channel protein MscS (YggB), transmembrane region"/>
    <property type="match status" value="1"/>
</dbReference>
<dbReference type="AlphaFoldDB" id="A0A432MDU1"/>
<dbReference type="Pfam" id="PF00924">
    <property type="entry name" value="MS_channel_2nd"/>
    <property type="match status" value="1"/>
</dbReference>
<dbReference type="InterPro" id="IPR011066">
    <property type="entry name" value="MscS_channel_C_sf"/>
</dbReference>
<feature type="transmembrane region" description="Helical" evidence="7">
    <location>
        <begin position="175"/>
        <end position="194"/>
    </location>
</feature>
<dbReference type="PANTHER" id="PTHR30566:SF25">
    <property type="entry name" value="INNER MEMBRANE PROTEIN"/>
    <property type="match status" value="1"/>
</dbReference>
<feature type="transmembrane region" description="Helical" evidence="7">
    <location>
        <begin position="148"/>
        <end position="169"/>
    </location>
</feature>
<evidence type="ECO:0000256" key="2">
    <source>
        <dbReference type="ARBA" id="ARBA00008017"/>
    </source>
</evidence>
<sequence length="386" mass="42910">MGETWEQIRTFLSAREILGIPLAQWSAFLALVALLALALRLVLGAARVRLRKLADRTDVPYDDYLCQIVDHTWRVSILAFAAFLALSFITFRSVDVPGRGESVEETIRTLALVVIFLQAGRWGMGLIDEALRQGFRFANFSETAARTAHGVVRFFALAGLWATVAMLILSSFGVQIAPILAGLGVGGIAVAFGLQQILGDIFCSVAIVLDKPFEVGDFIISGDHMGTVEHIGVKTTRVRSLSGEQIIFPNSDLIGSRVRNYKRMAERRVTFSFGVLYATKAETLEKIPGVVREIVEGLERTRFDRAHFAKFGDSSLDFEVVYYVLSPDYNLYMDLQQRINLALFRRLESMGVGFAFPSRSLYLEGTPRPFRTEVLLRDGSRPKGGE</sequence>
<proteinExistence type="inferred from homology"/>
<dbReference type="Pfam" id="PF21088">
    <property type="entry name" value="MS_channel_1st"/>
    <property type="match status" value="1"/>
</dbReference>
<dbReference type="InterPro" id="IPR006685">
    <property type="entry name" value="MscS_channel_2nd"/>
</dbReference>
<comment type="subcellular location">
    <subcellularLocation>
        <location evidence="1">Cell membrane</location>
        <topology evidence="1">Multi-pass membrane protein</topology>
    </subcellularLocation>
</comment>
<dbReference type="InterPro" id="IPR010920">
    <property type="entry name" value="LSM_dom_sf"/>
</dbReference>
<reference evidence="11 12" key="1">
    <citation type="submission" date="2018-12" db="EMBL/GenBank/DDBJ databases">
        <authorList>
            <person name="Toschakov S.V."/>
        </authorList>
    </citation>
    <scope>NUCLEOTIDE SEQUENCE [LARGE SCALE GENOMIC DNA]</scope>
    <source>
        <strain evidence="11 12">GM2012</strain>
    </source>
</reference>
<keyword evidence="12" id="KW-1185">Reference proteome</keyword>
<dbReference type="Pfam" id="PF21082">
    <property type="entry name" value="MS_channel_3rd"/>
    <property type="match status" value="1"/>
</dbReference>
<keyword evidence="4 7" id="KW-0812">Transmembrane</keyword>
<feature type="transmembrane region" description="Helical" evidence="7">
    <location>
        <begin position="106"/>
        <end position="127"/>
    </location>
</feature>
<comment type="caution">
    <text evidence="11">The sequence shown here is derived from an EMBL/GenBank/DDBJ whole genome shotgun (WGS) entry which is preliminary data.</text>
</comment>
<keyword evidence="5 7" id="KW-1133">Transmembrane helix</keyword>
<name>A0A432MDU1_9BACT</name>
<dbReference type="Gene3D" id="3.30.70.100">
    <property type="match status" value="1"/>
</dbReference>
<feature type="transmembrane region" description="Helical" evidence="7">
    <location>
        <begin position="22"/>
        <end position="43"/>
    </location>
</feature>
<dbReference type="SUPFAM" id="SSF82689">
    <property type="entry name" value="Mechanosensitive channel protein MscS (YggB), C-terminal domain"/>
    <property type="match status" value="1"/>
</dbReference>
<feature type="domain" description="Mechanosensitive ion channel MscS C-terminal" evidence="9">
    <location>
        <begin position="269"/>
        <end position="353"/>
    </location>
</feature>
<feature type="transmembrane region" description="Helical" evidence="7">
    <location>
        <begin position="75"/>
        <end position="94"/>
    </location>
</feature>
<dbReference type="OrthoDB" id="9809206at2"/>
<dbReference type="InterPro" id="IPR023408">
    <property type="entry name" value="MscS_beta-dom_sf"/>
</dbReference>
<gene>
    <name evidence="11" type="ORF">TsocGM_22725</name>
</gene>
<evidence type="ECO:0000259" key="10">
    <source>
        <dbReference type="Pfam" id="PF21088"/>
    </source>
</evidence>
<dbReference type="Gene3D" id="1.10.287.1260">
    <property type="match status" value="1"/>
</dbReference>
<evidence type="ECO:0000256" key="3">
    <source>
        <dbReference type="ARBA" id="ARBA00022475"/>
    </source>
</evidence>
<dbReference type="SUPFAM" id="SSF50182">
    <property type="entry name" value="Sm-like ribonucleoproteins"/>
    <property type="match status" value="1"/>
</dbReference>
<reference evidence="11 12" key="2">
    <citation type="submission" date="2019-01" db="EMBL/GenBank/DDBJ databases">
        <title>Tautonia sociabilis, a novel thermotolerant planctomycete of Isosphaeraceae family, isolated from a 4000 m deep subterranean habitat.</title>
        <authorList>
            <person name="Kovaleva O.L."/>
            <person name="Elcheninov A.G."/>
            <person name="Van Heerden E."/>
            <person name="Toshchakov S.V."/>
            <person name="Novikov A."/>
            <person name="Bonch-Osmolovskaya E.A."/>
            <person name="Kublanov I.V."/>
        </authorList>
    </citation>
    <scope>NUCLEOTIDE SEQUENCE [LARGE SCALE GENOMIC DNA]</scope>
    <source>
        <strain evidence="11 12">GM2012</strain>
    </source>
</reference>
<keyword evidence="3" id="KW-1003">Cell membrane</keyword>
<dbReference type="RefSeq" id="WP_126727752.1">
    <property type="nucleotide sequence ID" value="NZ_RYZH01000064.1"/>
</dbReference>
<evidence type="ECO:0000313" key="11">
    <source>
        <dbReference type="EMBL" id="RUL83108.1"/>
    </source>
</evidence>
<evidence type="ECO:0000256" key="4">
    <source>
        <dbReference type="ARBA" id="ARBA00022692"/>
    </source>
</evidence>
<dbReference type="InterPro" id="IPR011014">
    <property type="entry name" value="MscS_channel_TM-2"/>
</dbReference>
<evidence type="ECO:0000256" key="1">
    <source>
        <dbReference type="ARBA" id="ARBA00004651"/>
    </source>
</evidence>
<evidence type="ECO:0000259" key="8">
    <source>
        <dbReference type="Pfam" id="PF00924"/>
    </source>
</evidence>
<evidence type="ECO:0000256" key="5">
    <source>
        <dbReference type="ARBA" id="ARBA00022989"/>
    </source>
</evidence>
<dbReference type="PANTHER" id="PTHR30566">
    <property type="entry name" value="YNAI-RELATED MECHANOSENSITIVE ION CHANNEL"/>
    <property type="match status" value="1"/>
</dbReference>